<dbReference type="AlphaFoldDB" id="A0A849I729"/>
<accession>A0A849I729</accession>
<evidence type="ECO:0000313" key="1">
    <source>
        <dbReference type="EMBL" id="NNM72115.1"/>
    </source>
</evidence>
<keyword evidence="2" id="KW-1185">Reference proteome</keyword>
<reference evidence="1 2" key="1">
    <citation type="submission" date="2020-04" db="EMBL/GenBank/DDBJ databases">
        <title>Enterovirga sp. isolate from soil.</title>
        <authorList>
            <person name="Chea S."/>
            <person name="Kim D.-U."/>
        </authorList>
    </citation>
    <scope>NUCLEOTIDE SEQUENCE [LARGE SCALE GENOMIC DNA]</scope>
    <source>
        <strain evidence="1 2">DB1703</strain>
    </source>
</reference>
<dbReference type="RefSeq" id="WP_171217616.1">
    <property type="nucleotide sequence ID" value="NZ_JABEPP010000002.1"/>
</dbReference>
<gene>
    <name evidence="1" type="ORF">HJG44_06865</name>
</gene>
<dbReference type="EMBL" id="JABEPP010000002">
    <property type="protein sequence ID" value="NNM72115.1"/>
    <property type="molecule type" value="Genomic_DNA"/>
</dbReference>
<organism evidence="1 2">
    <name type="scientific">Enterovirga aerilata</name>
    <dbReference type="NCBI Taxonomy" id="2730920"/>
    <lineage>
        <taxon>Bacteria</taxon>
        <taxon>Pseudomonadati</taxon>
        <taxon>Pseudomonadota</taxon>
        <taxon>Alphaproteobacteria</taxon>
        <taxon>Hyphomicrobiales</taxon>
        <taxon>Methylobacteriaceae</taxon>
        <taxon>Enterovirga</taxon>
    </lineage>
</organism>
<sequence length="74" mass="8365">MSGASDLSSRRDELFDRADRAIAESRRLKEVTDIRLQEAHDTLGRMNRTMSGLIEAEVKAHRAAMAEHRKGLDD</sequence>
<comment type="caution">
    <text evidence="1">The sequence shown here is derived from an EMBL/GenBank/DDBJ whole genome shotgun (WGS) entry which is preliminary data.</text>
</comment>
<dbReference type="Proteomes" id="UP000564885">
    <property type="component" value="Unassembled WGS sequence"/>
</dbReference>
<protein>
    <submittedName>
        <fullName evidence="1">Uncharacterized protein</fullName>
    </submittedName>
</protein>
<name>A0A849I729_9HYPH</name>
<proteinExistence type="predicted"/>
<evidence type="ECO:0000313" key="2">
    <source>
        <dbReference type="Proteomes" id="UP000564885"/>
    </source>
</evidence>